<dbReference type="RefSeq" id="WP_119377288.1">
    <property type="nucleotide sequence ID" value="NZ_QWFX01000014.1"/>
</dbReference>
<keyword evidence="2" id="KW-1185">Reference proteome</keyword>
<evidence type="ECO:0000313" key="1">
    <source>
        <dbReference type="EMBL" id="RIJ27175.1"/>
    </source>
</evidence>
<sequence>MFSPPRQAPVPAKPIRLAYLTHGKAGQRKAARALPRSPRSPDEFWLLARWDRSPRSLFFHTESLISWAPIEILGLPQPVEDETGERWMLCRFRYFGPYADRNRLVDSARRGLERMTRWKEVSELASD</sequence>
<comment type="caution">
    <text evidence="1">The sequence shown here is derived from an EMBL/GenBank/DDBJ whole genome shotgun (WGS) entry which is preliminary data.</text>
</comment>
<dbReference type="EMBL" id="QWFX01000014">
    <property type="protein sequence ID" value="RIJ27175.1"/>
    <property type="molecule type" value="Genomic_DNA"/>
</dbReference>
<reference evidence="1 2" key="1">
    <citation type="submission" date="2018-08" db="EMBL/GenBank/DDBJ databases">
        <title>Henriciella mobilis sp. nov., isolated from seawater.</title>
        <authorList>
            <person name="Cheng H."/>
            <person name="Wu Y.-H."/>
            <person name="Xu X.-W."/>
            <person name="Guo L.-L."/>
        </authorList>
    </citation>
    <scope>NUCLEOTIDE SEQUENCE [LARGE SCALE GENOMIC DNA]</scope>
    <source>
        <strain evidence="1 2">JN25</strain>
    </source>
</reference>
<dbReference type="OrthoDB" id="7630441at2"/>
<dbReference type="AlphaFoldDB" id="A0A399RB81"/>
<protein>
    <submittedName>
        <fullName evidence="1">Uncharacterized protein</fullName>
    </submittedName>
</protein>
<gene>
    <name evidence="1" type="ORF">D1223_15225</name>
</gene>
<evidence type="ECO:0000313" key="2">
    <source>
        <dbReference type="Proteomes" id="UP000266385"/>
    </source>
</evidence>
<organism evidence="1 2">
    <name type="scientific">Henriciella mobilis</name>
    <dbReference type="NCBI Taxonomy" id="2305467"/>
    <lineage>
        <taxon>Bacteria</taxon>
        <taxon>Pseudomonadati</taxon>
        <taxon>Pseudomonadota</taxon>
        <taxon>Alphaproteobacteria</taxon>
        <taxon>Hyphomonadales</taxon>
        <taxon>Hyphomonadaceae</taxon>
        <taxon>Henriciella</taxon>
    </lineage>
</organism>
<proteinExistence type="predicted"/>
<name>A0A399RB81_9PROT</name>
<dbReference type="Proteomes" id="UP000266385">
    <property type="component" value="Unassembled WGS sequence"/>
</dbReference>
<accession>A0A399RB81</accession>